<organism evidence="1">
    <name type="scientific">Clostridium perfringens</name>
    <dbReference type="NCBI Taxonomy" id="1502"/>
    <lineage>
        <taxon>Bacteria</taxon>
        <taxon>Bacillati</taxon>
        <taxon>Bacillota</taxon>
        <taxon>Clostridia</taxon>
        <taxon>Eubacteriales</taxon>
        <taxon>Clostridiaceae</taxon>
        <taxon>Clostridium</taxon>
    </lineage>
</organism>
<name>A0A8H9UXA2_CLOPF</name>
<protein>
    <submittedName>
        <fullName evidence="1">Uncharacterized protein</fullName>
    </submittedName>
</protein>
<dbReference type="AlphaFoldDB" id="A0A8H9UXA2"/>
<dbReference type="RefSeq" id="WP_415330366.1">
    <property type="nucleotide sequence ID" value="NZ_JBCANC010000018.1"/>
</dbReference>
<reference evidence="1" key="2">
    <citation type="submission" date="2020-07" db="EMBL/GenBank/DDBJ databases">
        <authorList>
            <consortium name="NCBI Pathogen Detection Project"/>
        </authorList>
    </citation>
    <scope>NUCLEOTIDE SEQUENCE</scope>
    <source>
        <strain evidence="1">C8</strain>
    </source>
</reference>
<proteinExistence type="predicted"/>
<sequence>MNIYLNDEMAYLNKGDKDCSLNTLNFEFNNGDIMKMSSLSQKISRAYNSIIENELKSINYELPLNFTDSYNEFLKEEDNLFPYEEALSSNSLYIVINKNWQLEITFKILKEEKKIKDSEIKITNIKLKN</sequence>
<reference evidence="1" key="1">
    <citation type="journal article" date="2018" name="Genome Biol.">
        <title>SKESA: strategic k-mer extension for scrupulous assemblies.</title>
        <authorList>
            <person name="Souvorov A."/>
            <person name="Agarwala R."/>
            <person name="Lipman D.J."/>
        </authorList>
    </citation>
    <scope>NUCLEOTIDE SEQUENCE</scope>
    <source>
        <strain evidence="1">C8</strain>
    </source>
</reference>
<accession>A0A8H9UXA2</accession>
<dbReference type="Proteomes" id="UP000859547">
    <property type="component" value="Unassembled WGS sequence"/>
</dbReference>
<dbReference type="EMBL" id="DACTCB010000011">
    <property type="protein sequence ID" value="HAT4308341.1"/>
    <property type="molecule type" value="Genomic_DNA"/>
</dbReference>
<evidence type="ECO:0000313" key="1">
    <source>
        <dbReference type="EMBL" id="HAT4308341.1"/>
    </source>
</evidence>
<gene>
    <name evidence="1" type="ORF">I9080_002152</name>
</gene>
<comment type="caution">
    <text evidence="1">The sequence shown here is derived from an EMBL/GenBank/DDBJ whole genome shotgun (WGS) entry which is preliminary data.</text>
</comment>